<name>A0ABT9WTC1_9BACI</name>
<evidence type="ECO:0000313" key="2">
    <source>
        <dbReference type="Proteomes" id="UP001223586"/>
    </source>
</evidence>
<evidence type="ECO:0000313" key="1">
    <source>
        <dbReference type="EMBL" id="MDQ0176541.1"/>
    </source>
</evidence>
<dbReference type="RefSeq" id="WP_307229769.1">
    <property type="nucleotide sequence ID" value="NZ_JAUSTT010000013.1"/>
</dbReference>
<organism evidence="1 2">
    <name type="scientific">Bacillus chungangensis</name>
    <dbReference type="NCBI Taxonomy" id="587633"/>
    <lineage>
        <taxon>Bacteria</taxon>
        <taxon>Bacillati</taxon>
        <taxon>Bacillota</taxon>
        <taxon>Bacilli</taxon>
        <taxon>Bacillales</taxon>
        <taxon>Bacillaceae</taxon>
        <taxon>Bacillus</taxon>
    </lineage>
</organism>
<dbReference type="Pfam" id="PF17326">
    <property type="entry name" value="DUF5365"/>
    <property type="match status" value="1"/>
</dbReference>
<sequence>MKVLKATTNEQEEKMNELIQYIYQQIFPKHFHDVEIEHFKTLGVLETTKRCQEYTGIMRYSFQVITSLQTIIIILESLEKGHYHYQYEEMFTKNVSTLQQFDLCFPFSLHAFRDMRPGTDISIYTKAVNEYLV</sequence>
<dbReference type="Proteomes" id="UP001223586">
    <property type="component" value="Unassembled WGS sequence"/>
</dbReference>
<dbReference type="EMBL" id="JAUSTT010000013">
    <property type="protein sequence ID" value="MDQ0176541.1"/>
    <property type="molecule type" value="Genomic_DNA"/>
</dbReference>
<protein>
    <recommendedName>
        <fullName evidence="3">YhcU family protein</fullName>
    </recommendedName>
</protein>
<gene>
    <name evidence="1" type="ORF">J2S08_002385</name>
</gene>
<dbReference type="InterPro" id="IPR020355">
    <property type="entry name" value="Uncharacterised_YhcU"/>
</dbReference>
<keyword evidence="2" id="KW-1185">Reference proteome</keyword>
<evidence type="ECO:0008006" key="3">
    <source>
        <dbReference type="Google" id="ProtNLM"/>
    </source>
</evidence>
<comment type="caution">
    <text evidence="1">The sequence shown here is derived from an EMBL/GenBank/DDBJ whole genome shotgun (WGS) entry which is preliminary data.</text>
</comment>
<accession>A0ABT9WTC1</accession>
<reference evidence="1 2" key="1">
    <citation type="submission" date="2023-07" db="EMBL/GenBank/DDBJ databases">
        <title>Genomic Encyclopedia of Type Strains, Phase IV (KMG-IV): sequencing the most valuable type-strain genomes for metagenomic binning, comparative biology and taxonomic classification.</title>
        <authorList>
            <person name="Goeker M."/>
        </authorList>
    </citation>
    <scope>NUCLEOTIDE SEQUENCE [LARGE SCALE GENOMIC DNA]</scope>
    <source>
        <strain evidence="1 2">DSM 23837</strain>
    </source>
</reference>
<proteinExistence type="predicted"/>